<proteinExistence type="predicted"/>
<evidence type="ECO:0000313" key="2">
    <source>
        <dbReference type="EMBL" id="KAG2218320.1"/>
    </source>
</evidence>
<dbReference type="EMBL" id="JAEPRB010000237">
    <property type="protein sequence ID" value="KAG2218320.1"/>
    <property type="molecule type" value="Genomic_DNA"/>
</dbReference>
<name>A0A8H7RWV6_9FUNG</name>
<dbReference type="PANTHER" id="PTHR31859">
    <property type="entry name" value="TETRATRICOPEPTIDE REPEAT PROTEIN 39 FAMILY MEMBER"/>
    <property type="match status" value="1"/>
</dbReference>
<dbReference type="GO" id="GO:0005634">
    <property type="term" value="C:nucleus"/>
    <property type="evidence" value="ECO:0007669"/>
    <property type="project" value="TreeGrafter"/>
</dbReference>
<feature type="region of interest" description="Disordered" evidence="1">
    <location>
        <begin position="1"/>
        <end position="40"/>
    </location>
</feature>
<dbReference type="OrthoDB" id="43460at2759"/>
<dbReference type="GO" id="GO:0005829">
    <property type="term" value="C:cytosol"/>
    <property type="evidence" value="ECO:0007669"/>
    <property type="project" value="TreeGrafter"/>
</dbReference>
<evidence type="ECO:0008006" key="4">
    <source>
        <dbReference type="Google" id="ProtNLM"/>
    </source>
</evidence>
<dbReference type="PANTHER" id="PTHR31859:SF1">
    <property type="entry name" value="TETRATRICOPEPTIDE REPEAT PROTEIN 39C"/>
    <property type="match status" value="1"/>
</dbReference>
<evidence type="ECO:0000256" key="1">
    <source>
        <dbReference type="SAM" id="MobiDB-lite"/>
    </source>
</evidence>
<accession>A0A8H7RWV6</accession>
<dbReference type="SUPFAM" id="SSF48452">
    <property type="entry name" value="TPR-like"/>
    <property type="match status" value="1"/>
</dbReference>
<protein>
    <recommendedName>
        <fullName evidence="4">Tetratricopeptide repeat protein 39B</fullName>
    </recommendedName>
</protein>
<organism evidence="2 3">
    <name type="scientific">Circinella minor</name>
    <dbReference type="NCBI Taxonomy" id="1195481"/>
    <lineage>
        <taxon>Eukaryota</taxon>
        <taxon>Fungi</taxon>
        <taxon>Fungi incertae sedis</taxon>
        <taxon>Mucoromycota</taxon>
        <taxon>Mucoromycotina</taxon>
        <taxon>Mucoromycetes</taxon>
        <taxon>Mucorales</taxon>
        <taxon>Lichtheimiaceae</taxon>
        <taxon>Circinella</taxon>
    </lineage>
</organism>
<sequence length="680" mass="78036">GGIHNKGSSSSLPLATTNNDNTHHDNNRSNGRASPSPSLRSLSRLNLKSFHASSHDKENVEDTRMIEDILQVRRALDYFLDSHIKEAEEILVPKHKTSMYYSLGYGFILFLKSAMTFEQTDVEKTMHALKHTIQLASAQQKKGVGFLDNITTWVKGNQIQQLKAMSRIQRHAELVYAEAYLLKALLSIVYDESIVAFLREGLNIRNSYNTYRNLEKYIEFVKEEAAAGKDITGYELDDHFTSGVALGVGCFNIVLSLLPATVVKVAELFGFSSDIDYGLQVLESIGDWQDYRGPNKQTSLPPLQGPDEGLRRQLCDMVLLMYNIVLSKMIPLPNVDEALAEHILQYNLELYPSGVFFLYFYGRLLASQSQIEKSKEQYQKAIDTQHDWKQLQHICYWELGVISFVQKDWQKAYEIYDKLSKESNWSKAVYMYLKAVALYKLNNKDKRAHELMKGVTGAKQKIAGKSIPMEKFVSRKSRKFIEQKDYLILPDLEILNAFTAFDFMPISILKDNFDLINQELDTLNNTNQKHMYYYDDLCTVHYLRAQVLRLLLEKQPNCDVDKLRETHQISVNTVLENANKIELDHYVYYFTRYEKAKLLIYDHDYDGAEAEIQYILRSAEKGQYNIGSGPHAKNKYSLENALVFKCHNCDGKIKSLKKSPPLSPTSSKNTTSTSHKEVEE</sequence>
<dbReference type="InterPro" id="IPR011990">
    <property type="entry name" value="TPR-like_helical_dom_sf"/>
</dbReference>
<dbReference type="Pfam" id="PF10300">
    <property type="entry name" value="Iml2-TPR_39"/>
    <property type="match status" value="1"/>
</dbReference>
<evidence type="ECO:0000313" key="3">
    <source>
        <dbReference type="Proteomes" id="UP000646827"/>
    </source>
</evidence>
<dbReference type="Gene3D" id="1.25.40.10">
    <property type="entry name" value="Tetratricopeptide repeat domain"/>
    <property type="match status" value="1"/>
</dbReference>
<comment type="caution">
    <text evidence="2">The sequence shown here is derived from an EMBL/GenBank/DDBJ whole genome shotgun (WGS) entry which is preliminary data.</text>
</comment>
<feature type="compositionally biased region" description="Low complexity" evidence="1">
    <location>
        <begin position="658"/>
        <end position="673"/>
    </location>
</feature>
<dbReference type="GO" id="GO:0005741">
    <property type="term" value="C:mitochondrial outer membrane"/>
    <property type="evidence" value="ECO:0007669"/>
    <property type="project" value="TreeGrafter"/>
</dbReference>
<keyword evidence="3" id="KW-1185">Reference proteome</keyword>
<dbReference type="InterPro" id="IPR019412">
    <property type="entry name" value="IML2/TPR_39"/>
</dbReference>
<reference evidence="2 3" key="1">
    <citation type="submission" date="2020-12" db="EMBL/GenBank/DDBJ databases">
        <title>Metabolic potential, ecology and presence of endohyphal bacteria is reflected in genomic diversity of Mucoromycotina.</title>
        <authorList>
            <person name="Muszewska A."/>
            <person name="Okrasinska A."/>
            <person name="Steczkiewicz K."/>
            <person name="Drgas O."/>
            <person name="Orlowska M."/>
            <person name="Perlinska-Lenart U."/>
            <person name="Aleksandrzak-Piekarczyk T."/>
            <person name="Szatraj K."/>
            <person name="Zielenkiewicz U."/>
            <person name="Pilsyk S."/>
            <person name="Malc E."/>
            <person name="Mieczkowski P."/>
            <person name="Kruszewska J.S."/>
            <person name="Biernat P."/>
            <person name="Pawlowska J."/>
        </authorList>
    </citation>
    <scope>NUCLEOTIDE SEQUENCE [LARGE SCALE GENOMIC DNA]</scope>
    <source>
        <strain evidence="2 3">CBS 142.35</strain>
    </source>
</reference>
<feature type="region of interest" description="Disordered" evidence="1">
    <location>
        <begin position="655"/>
        <end position="680"/>
    </location>
</feature>
<gene>
    <name evidence="2" type="ORF">INT45_007715</name>
</gene>
<feature type="non-terminal residue" evidence="2">
    <location>
        <position position="1"/>
    </location>
</feature>
<dbReference type="Proteomes" id="UP000646827">
    <property type="component" value="Unassembled WGS sequence"/>
</dbReference>
<dbReference type="AlphaFoldDB" id="A0A8H7RWV6"/>
<feature type="compositionally biased region" description="Polar residues" evidence="1">
    <location>
        <begin position="1"/>
        <end position="15"/>
    </location>
</feature>